<sequence length="503" mass="50255">MTPTAAPPQIDVLVAGPVLAPAIGAVLVLALDALWPHRRTPAPVIGGLALLLGLGAAISLRLRVGADGALSTVCLPGDPALDVSAPNGADVGPCLLHVGQSGALLQALAAAAGIAVLALLLARPPGHETQEGPASASGPGVETALLLTTVTGAATVTVARDLGTWLVGLELATLPVVALAVLRGGRRDSGAMQLIMTSISSFGVAVLGAGLWVSATGSIRLGGGAARSAWQEDGPRALLTLALVLLLAALAFKLSLVPFHAWTPATYPRAGVAVTMLLASVSAIAAVGALIAVMEGAAGVRPDLVPVLGVLAVASMLVGAVLALRASDPLRLIAWSAVTQGGWVIAPLAAGDVDAAIGYLAVYVVAVTTVLAVVADLAPGGGRTLEDDRGLLRRRPVHAALLGLGLLTLAGLPPGVAGLLAKFVALRPLADAGLWWIALPAVLAAAIGFAVYLRWLALVLAPERVPREPEAVTRTRTTVAVVAGVVLLTATVLPVLLLGAGTR</sequence>
<comment type="subcellular location">
    <subcellularLocation>
        <location evidence="1">Endomembrane system</location>
        <topology evidence="1">Multi-pass membrane protein</topology>
    </subcellularLocation>
    <subcellularLocation>
        <location evidence="5">Membrane</location>
        <topology evidence="5">Multi-pass membrane protein</topology>
    </subcellularLocation>
</comment>
<keyword evidence="3 6" id="KW-1133">Transmembrane helix</keyword>
<keyword evidence="2 5" id="KW-0812">Transmembrane</keyword>
<accession>A0ABZ2MIM5</accession>
<feature type="transmembrane region" description="Helical" evidence="6">
    <location>
        <begin position="103"/>
        <end position="122"/>
    </location>
</feature>
<feature type="transmembrane region" description="Helical" evidence="6">
    <location>
        <begin position="162"/>
        <end position="182"/>
    </location>
</feature>
<keyword evidence="9" id="KW-1185">Reference proteome</keyword>
<proteinExistence type="predicted"/>
<dbReference type="Proteomes" id="UP001382727">
    <property type="component" value="Chromosome"/>
</dbReference>
<dbReference type="Pfam" id="PF00361">
    <property type="entry name" value="Proton_antipo_M"/>
    <property type="match status" value="1"/>
</dbReference>
<evidence type="ECO:0000256" key="3">
    <source>
        <dbReference type="ARBA" id="ARBA00022989"/>
    </source>
</evidence>
<name>A0ABZ2MIM5_9MICO</name>
<feature type="transmembrane region" description="Helical" evidence="6">
    <location>
        <begin position="271"/>
        <end position="292"/>
    </location>
</feature>
<evidence type="ECO:0000313" key="9">
    <source>
        <dbReference type="Proteomes" id="UP001382727"/>
    </source>
</evidence>
<keyword evidence="4 6" id="KW-0472">Membrane</keyword>
<feature type="transmembrane region" description="Helical" evidence="6">
    <location>
        <begin position="399"/>
        <end position="421"/>
    </location>
</feature>
<evidence type="ECO:0000256" key="1">
    <source>
        <dbReference type="ARBA" id="ARBA00004127"/>
    </source>
</evidence>
<feature type="domain" description="NADH:quinone oxidoreductase/Mrp antiporter transmembrane" evidence="7">
    <location>
        <begin position="159"/>
        <end position="447"/>
    </location>
</feature>
<dbReference type="RefSeq" id="WP_338750367.1">
    <property type="nucleotide sequence ID" value="NZ_CP144913.1"/>
</dbReference>
<feature type="transmembrane region" description="Helical" evidence="6">
    <location>
        <begin position="42"/>
        <end position="62"/>
    </location>
</feature>
<feature type="transmembrane region" description="Helical" evidence="6">
    <location>
        <begin position="433"/>
        <end position="457"/>
    </location>
</feature>
<dbReference type="InterPro" id="IPR001750">
    <property type="entry name" value="ND/Mrp_TM"/>
</dbReference>
<feature type="transmembrane region" description="Helical" evidence="6">
    <location>
        <begin position="356"/>
        <end position="378"/>
    </location>
</feature>
<evidence type="ECO:0000313" key="8">
    <source>
        <dbReference type="EMBL" id="WXB76931.1"/>
    </source>
</evidence>
<evidence type="ECO:0000259" key="7">
    <source>
        <dbReference type="Pfam" id="PF00361"/>
    </source>
</evidence>
<feature type="transmembrane region" description="Helical" evidence="6">
    <location>
        <begin position="12"/>
        <end position="35"/>
    </location>
</feature>
<evidence type="ECO:0000256" key="5">
    <source>
        <dbReference type="RuleBase" id="RU000320"/>
    </source>
</evidence>
<dbReference type="PANTHER" id="PTHR22773">
    <property type="entry name" value="NADH DEHYDROGENASE"/>
    <property type="match status" value="1"/>
</dbReference>
<reference evidence="8 9" key="1">
    <citation type="submission" date="2024-02" db="EMBL/GenBank/DDBJ databases">
        <title>Janibacter sp. nov., isolated from gut of marine sandworm.</title>
        <authorList>
            <person name="Kim B."/>
            <person name="Jun M.O."/>
            <person name="Shin N.-R."/>
        </authorList>
    </citation>
    <scope>NUCLEOTIDE SEQUENCE [LARGE SCALE GENOMIC DNA]</scope>
    <source>
        <strain evidence="8 9">A1S7</strain>
    </source>
</reference>
<evidence type="ECO:0000256" key="4">
    <source>
        <dbReference type="ARBA" id="ARBA00023136"/>
    </source>
</evidence>
<feature type="transmembrane region" description="Helical" evidence="6">
    <location>
        <begin position="194"/>
        <end position="217"/>
    </location>
</feature>
<feature type="transmembrane region" description="Helical" evidence="6">
    <location>
        <begin position="237"/>
        <end position="259"/>
    </location>
</feature>
<evidence type="ECO:0000256" key="6">
    <source>
        <dbReference type="SAM" id="Phobius"/>
    </source>
</evidence>
<feature type="transmembrane region" description="Helical" evidence="6">
    <location>
        <begin position="304"/>
        <end position="325"/>
    </location>
</feature>
<gene>
    <name evidence="8" type="ORF">V1351_02395</name>
</gene>
<dbReference type="EMBL" id="CP144913">
    <property type="protein sequence ID" value="WXB76931.1"/>
    <property type="molecule type" value="Genomic_DNA"/>
</dbReference>
<protein>
    <submittedName>
        <fullName evidence="8">Proton-conducting transporter membrane subunit</fullName>
    </submittedName>
</protein>
<organism evidence="8 9">
    <name type="scientific">Janibacter alittae</name>
    <dbReference type="NCBI Taxonomy" id="3115209"/>
    <lineage>
        <taxon>Bacteria</taxon>
        <taxon>Bacillati</taxon>
        <taxon>Actinomycetota</taxon>
        <taxon>Actinomycetes</taxon>
        <taxon>Micrococcales</taxon>
        <taxon>Intrasporangiaceae</taxon>
        <taxon>Janibacter</taxon>
    </lineage>
</organism>
<evidence type="ECO:0000256" key="2">
    <source>
        <dbReference type="ARBA" id="ARBA00022692"/>
    </source>
</evidence>
<feature type="transmembrane region" description="Helical" evidence="6">
    <location>
        <begin position="478"/>
        <end position="500"/>
    </location>
</feature>